<dbReference type="AlphaFoldDB" id="A0A6A8D9P7"/>
<sequence length="34" mass="3844">MGGTQVDQVVTSPNGIFFIETKHYDGWIFGNEKQ</sequence>
<organism evidence="2 3">
    <name type="scientific">Aquibacillus halophilus</name>
    <dbReference type="NCBI Taxonomy" id="930132"/>
    <lineage>
        <taxon>Bacteria</taxon>
        <taxon>Bacillati</taxon>
        <taxon>Bacillota</taxon>
        <taxon>Bacilli</taxon>
        <taxon>Bacillales</taxon>
        <taxon>Bacillaceae</taxon>
        <taxon>Aquibacillus</taxon>
    </lineage>
</organism>
<dbReference type="PROSITE" id="PS50965">
    <property type="entry name" value="NERD"/>
    <property type="match status" value="1"/>
</dbReference>
<name>A0A6A8D9P7_9BACI</name>
<dbReference type="Pfam" id="PF08378">
    <property type="entry name" value="NERD"/>
    <property type="match status" value="1"/>
</dbReference>
<accession>A0A6A8D9P7</accession>
<dbReference type="InterPro" id="IPR011528">
    <property type="entry name" value="NERD"/>
</dbReference>
<dbReference type="OrthoDB" id="5782056at2"/>
<keyword evidence="3" id="KW-1185">Reference proteome</keyword>
<dbReference type="EMBL" id="WJNG01000001">
    <property type="protein sequence ID" value="MRH41266.1"/>
    <property type="molecule type" value="Genomic_DNA"/>
</dbReference>
<reference evidence="2" key="1">
    <citation type="submission" date="2019-11" db="EMBL/GenBank/DDBJ databases">
        <authorList>
            <person name="Li J."/>
        </authorList>
    </citation>
    <scope>NUCLEOTIDE SEQUENCE</scope>
    <source>
        <strain evidence="2">B6B</strain>
    </source>
</reference>
<evidence type="ECO:0000313" key="2">
    <source>
        <dbReference type="EMBL" id="MRH41266.1"/>
    </source>
</evidence>
<dbReference type="Proteomes" id="UP000799092">
    <property type="component" value="Unassembled WGS sequence"/>
</dbReference>
<proteinExistence type="predicted"/>
<feature type="domain" description="NERD" evidence="1">
    <location>
        <begin position="1"/>
        <end position="34"/>
    </location>
</feature>
<evidence type="ECO:0000259" key="1">
    <source>
        <dbReference type="PROSITE" id="PS50965"/>
    </source>
</evidence>
<dbReference type="RefSeq" id="WP_153734927.1">
    <property type="nucleotide sequence ID" value="NZ_WJNG01000001.1"/>
</dbReference>
<comment type="caution">
    <text evidence="2">The sequence shown here is derived from an EMBL/GenBank/DDBJ whole genome shotgun (WGS) entry which is preliminary data.</text>
</comment>
<evidence type="ECO:0000313" key="3">
    <source>
        <dbReference type="Proteomes" id="UP000799092"/>
    </source>
</evidence>
<protein>
    <recommendedName>
        <fullName evidence="1">NERD domain-containing protein</fullName>
    </recommendedName>
</protein>
<gene>
    <name evidence="2" type="ORF">GH741_01095</name>
</gene>